<dbReference type="Proteomes" id="UP001337655">
    <property type="component" value="Unassembled WGS sequence"/>
</dbReference>
<accession>A0AAV9NXY7</accession>
<dbReference type="AlphaFoldDB" id="A0AAV9NXY7"/>
<name>A0AAV9NXY7_9PEZI</name>
<dbReference type="PANTHER" id="PTHR42085">
    <property type="entry name" value="F-BOX DOMAIN-CONTAINING PROTEIN"/>
    <property type="match status" value="1"/>
</dbReference>
<proteinExistence type="predicted"/>
<feature type="compositionally biased region" description="Low complexity" evidence="1">
    <location>
        <begin position="30"/>
        <end position="62"/>
    </location>
</feature>
<organism evidence="2 3">
    <name type="scientific">Saxophila tyrrhenica</name>
    <dbReference type="NCBI Taxonomy" id="1690608"/>
    <lineage>
        <taxon>Eukaryota</taxon>
        <taxon>Fungi</taxon>
        <taxon>Dikarya</taxon>
        <taxon>Ascomycota</taxon>
        <taxon>Pezizomycotina</taxon>
        <taxon>Dothideomycetes</taxon>
        <taxon>Dothideomycetidae</taxon>
        <taxon>Mycosphaerellales</taxon>
        <taxon>Extremaceae</taxon>
        <taxon>Saxophila</taxon>
    </lineage>
</organism>
<reference evidence="2 3" key="1">
    <citation type="submission" date="2023-08" db="EMBL/GenBank/DDBJ databases">
        <title>Black Yeasts Isolated from many extreme environments.</title>
        <authorList>
            <person name="Coleine C."/>
            <person name="Stajich J.E."/>
            <person name="Selbmann L."/>
        </authorList>
    </citation>
    <scope>NUCLEOTIDE SEQUENCE [LARGE SCALE GENOMIC DNA]</scope>
    <source>
        <strain evidence="2 3">CCFEE 5935</strain>
    </source>
</reference>
<feature type="region of interest" description="Disordered" evidence="1">
    <location>
        <begin position="30"/>
        <end position="65"/>
    </location>
</feature>
<dbReference type="RefSeq" id="XP_064654856.1">
    <property type="nucleotide sequence ID" value="XM_064807040.1"/>
</dbReference>
<dbReference type="PANTHER" id="PTHR42085:SF1">
    <property type="entry name" value="F-BOX DOMAIN-CONTAINING PROTEIN"/>
    <property type="match status" value="1"/>
</dbReference>
<protein>
    <submittedName>
        <fullName evidence="2">Uncharacterized protein</fullName>
    </submittedName>
</protein>
<sequence length="425" mass="46545">MADSQMATIPKFTMPETTAPTIIIPAASAPTATTPTAPHQMATAPPTSNTTTTTSTDATTSPNQQMSPLLRLPAELRNAVYRFSLISDDPIQLKVNTIKTPKALLKTCTQIRNEATTLYWAENIFSIDLDGLKQAHRTLKGAGYARIQSISRILVCFDFCRPEWKQMADGEVREEIAPEQADSWKLEVTMGNGTDTGSSVCLQGRWLRLLDLDSAFSGKESGVRLPLQVHSRPLLDILVFQQYGGLVDREKGSVTGGAKPWELSLQTREMSRGESAIGSADVQDRVVRIGILMLQQHHERIWLSALSVDTAANQQQPPITPDTTTTTHYTAAKLIQESEQHPTAVIESVAQQGLSMDDNNASSPLLELPSEIRNIIYRYALLSEGPVELWAREFFLTKLSSTHAPASAATRPRSGGQRTASSYEG</sequence>
<evidence type="ECO:0000313" key="3">
    <source>
        <dbReference type="Proteomes" id="UP001337655"/>
    </source>
</evidence>
<comment type="caution">
    <text evidence="2">The sequence shown here is derived from an EMBL/GenBank/DDBJ whole genome shotgun (WGS) entry which is preliminary data.</text>
</comment>
<feature type="compositionally biased region" description="Polar residues" evidence="1">
    <location>
        <begin position="416"/>
        <end position="425"/>
    </location>
</feature>
<gene>
    <name evidence="2" type="ORF">LTR77_009814</name>
</gene>
<dbReference type="InterPro" id="IPR038883">
    <property type="entry name" value="AN11006-like"/>
</dbReference>
<dbReference type="GeneID" id="89931144"/>
<feature type="region of interest" description="Disordered" evidence="1">
    <location>
        <begin position="402"/>
        <end position="425"/>
    </location>
</feature>
<keyword evidence="3" id="KW-1185">Reference proteome</keyword>
<dbReference type="EMBL" id="JAVRRT010000019">
    <property type="protein sequence ID" value="KAK5164608.1"/>
    <property type="molecule type" value="Genomic_DNA"/>
</dbReference>
<evidence type="ECO:0000313" key="2">
    <source>
        <dbReference type="EMBL" id="KAK5164608.1"/>
    </source>
</evidence>
<evidence type="ECO:0000256" key="1">
    <source>
        <dbReference type="SAM" id="MobiDB-lite"/>
    </source>
</evidence>